<keyword evidence="15" id="KW-1185">Reference proteome</keyword>
<keyword evidence="2 9" id="KW-0566">Pantothenate biosynthesis</keyword>
<evidence type="ECO:0000256" key="1">
    <source>
        <dbReference type="ARBA" id="ARBA00022490"/>
    </source>
</evidence>
<dbReference type="Gene3D" id="2.40.40.20">
    <property type="match status" value="1"/>
</dbReference>
<comment type="pathway">
    <text evidence="9">Cofactor biosynthesis; (R)-pantothenate biosynthesis; beta-alanine from L-aspartate: step 1/1.</text>
</comment>
<dbReference type="HAMAP" id="MF_00446">
    <property type="entry name" value="PanD"/>
    <property type="match status" value="1"/>
</dbReference>
<evidence type="ECO:0000256" key="6">
    <source>
        <dbReference type="ARBA" id="ARBA00023239"/>
    </source>
</evidence>
<name>A0A222P5R8_9GAMM</name>
<evidence type="ECO:0000256" key="7">
    <source>
        <dbReference type="ARBA" id="ARBA00023270"/>
    </source>
</evidence>
<dbReference type="InterPro" id="IPR009010">
    <property type="entry name" value="Asp_de-COase-like_dom_sf"/>
</dbReference>
<evidence type="ECO:0000313" key="15">
    <source>
        <dbReference type="Proteomes" id="UP000201728"/>
    </source>
</evidence>
<evidence type="ECO:0000256" key="12">
    <source>
        <dbReference type="PIRSR" id="PIRSR006246-3"/>
    </source>
</evidence>
<comment type="subcellular location">
    <subcellularLocation>
        <location evidence="9">Cytoplasm</location>
    </subcellularLocation>
</comment>
<dbReference type="UniPathway" id="UPA00028">
    <property type="reaction ID" value="UER00002"/>
</dbReference>
<keyword evidence="8 9" id="KW-0670">Pyruvate</keyword>
<dbReference type="RefSeq" id="WP_094091948.1">
    <property type="nucleotide sequence ID" value="NZ_CP016397.1"/>
</dbReference>
<feature type="modified residue" description="Pyruvic acid (Ser)" evidence="9 12">
    <location>
        <position position="26"/>
    </location>
</feature>
<feature type="active site" description="Schiff-base intermediate with substrate; via pyruvic acid" evidence="9 10">
    <location>
        <position position="26"/>
    </location>
</feature>
<accession>A0A222P5R8</accession>
<keyword evidence="4 9" id="KW-0068">Autocatalytic cleavage</keyword>
<dbReference type="Pfam" id="PF02261">
    <property type="entry name" value="Asp_decarbox"/>
    <property type="match status" value="1"/>
</dbReference>
<dbReference type="PANTHER" id="PTHR21012">
    <property type="entry name" value="ASPARTATE 1-DECARBOXYLASE"/>
    <property type="match status" value="1"/>
</dbReference>
<evidence type="ECO:0000256" key="5">
    <source>
        <dbReference type="ARBA" id="ARBA00023145"/>
    </source>
</evidence>
<feature type="chain" id="PRO_5013995756" description="Aspartate 1-decarboxylase beta chain" evidence="9 13">
    <location>
        <begin position="1"/>
        <end position="25"/>
    </location>
</feature>
<dbReference type="CDD" id="cd06919">
    <property type="entry name" value="Asp_decarbox"/>
    <property type="match status" value="1"/>
</dbReference>
<dbReference type="EMBL" id="CP016397">
    <property type="protein sequence ID" value="ASQ47182.1"/>
    <property type="molecule type" value="Genomic_DNA"/>
</dbReference>
<feature type="chain" id="PRO_5013995755" description="Aspartate 1-decarboxylase alpha chain" evidence="9 13">
    <location>
        <begin position="26"/>
        <end position="135"/>
    </location>
</feature>
<dbReference type="InterPro" id="IPR003190">
    <property type="entry name" value="Asp_decarbox"/>
</dbReference>
<dbReference type="SUPFAM" id="SSF50692">
    <property type="entry name" value="ADC-like"/>
    <property type="match status" value="1"/>
</dbReference>
<sequence length="135" mass="15218">MFYRKMLKSKIHRARVTHADLDYEGSITIAPELLIAANILPNEAVNVWNVTAGTRFETYAITGEENSTEICVNGAAAHLVTPGDIIIIASFIQLPEENCQQHQPIVVFVDCDNRMQEVRPEIRGKKWLTLEENLV</sequence>
<dbReference type="EC" id="4.1.1.11" evidence="9"/>
<proteinExistence type="inferred from homology"/>
<evidence type="ECO:0000256" key="8">
    <source>
        <dbReference type="ARBA" id="ARBA00023317"/>
    </source>
</evidence>
<comment type="catalytic activity">
    <reaction evidence="9">
        <text>L-aspartate + H(+) = beta-alanine + CO2</text>
        <dbReference type="Rhea" id="RHEA:19497"/>
        <dbReference type="ChEBI" id="CHEBI:15378"/>
        <dbReference type="ChEBI" id="CHEBI:16526"/>
        <dbReference type="ChEBI" id="CHEBI:29991"/>
        <dbReference type="ChEBI" id="CHEBI:57966"/>
        <dbReference type="EC" id="4.1.1.11"/>
    </reaction>
</comment>
<feature type="active site" description="Proton donor" evidence="9 10">
    <location>
        <position position="59"/>
    </location>
</feature>
<keyword evidence="3 9" id="KW-0210">Decarboxylase</keyword>
<dbReference type="GO" id="GO:0004068">
    <property type="term" value="F:aspartate 1-decarboxylase activity"/>
    <property type="evidence" value="ECO:0007669"/>
    <property type="project" value="UniProtKB-UniRule"/>
</dbReference>
<keyword evidence="5 9" id="KW-0865">Zymogen</keyword>
<evidence type="ECO:0000256" key="3">
    <source>
        <dbReference type="ARBA" id="ARBA00022793"/>
    </source>
</evidence>
<dbReference type="GO" id="GO:0005829">
    <property type="term" value="C:cytosol"/>
    <property type="evidence" value="ECO:0007669"/>
    <property type="project" value="TreeGrafter"/>
</dbReference>
<dbReference type="GO" id="GO:0006523">
    <property type="term" value="P:alanine biosynthetic process"/>
    <property type="evidence" value="ECO:0007669"/>
    <property type="project" value="InterPro"/>
</dbReference>
<dbReference type="OrthoDB" id="9803983at2"/>
<organism evidence="14 15">
    <name type="scientific">Legionella clemsonensis</name>
    <dbReference type="NCBI Taxonomy" id="1867846"/>
    <lineage>
        <taxon>Bacteria</taxon>
        <taxon>Pseudomonadati</taxon>
        <taxon>Pseudomonadota</taxon>
        <taxon>Gammaproteobacteria</taxon>
        <taxon>Legionellales</taxon>
        <taxon>Legionellaceae</taxon>
        <taxon>Legionella</taxon>
    </lineage>
</organism>
<comment type="cofactor">
    <cofactor evidence="9 10">
        <name>pyruvate</name>
        <dbReference type="ChEBI" id="CHEBI:15361"/>
    </cofactor>
    <text evidence="9 10">Binds 1 pyruvoyl group covalently per subunit.</text>
</comment>
<dbReference type="GO" id="GO:0015940">
    <property type="term" value="P:pantothenate biosynthetic process"/>
    <property type="evidence" value="ECO:0007669"/>
    <property type="project" value="UniProtKB-UniRule"/>
</dbReference>
<keyword evidence="7 9" id="KW-0704">Schiff base</keyword>
<evidence type="ECO:0000256" key="9">
    <source>
        <dbReference type="HAMAP-Rule" id="MF_00446"/>
    </source>
</evidence>
<dbReference type="AlphaFoldDB" id="A0A222P5R8"/>
<comment type="subunit">
    <text evidence="9">Heterooctamer of four alpha and four beta subunits.</text>
</comment>
<dbReference type="Proteomes" id="UP000201728">
    <property type="component" value="Chromosome"/>
</dbReference>
<evidence type="ECO:0000256" key="4">
    <source>
        <dbReference type="ARBA" id="ARBA00022813"/>
    </source>
</evidence>
<feature type="binding site" evidence="9 11">
    <location>
        <begin position="74"/>
        <end position="76"/>
    </location>
    <ligand>
        <name>substrate</name>
    </ligand>
</feature>
<keyword evidence="1 9" id="KW-0963">Cytoplasm</keyword>
<comment type="function">
    <text evidence="9">Catalyzes the pyruvoyl-dependent decarboxylation of aspartate to produce beta-alanine.</text>
</comment>
<gene>
    <name evidence="9 14" type="primary">panD</name>
    <name evidence="14" type="ORF">clem_13245</name>
</gene>
<evidence type="ECO:0000256" key="11">
    <source>
        <dbReference type="PIRSR" id="PIRSR006246-2"/>
    </source>
</evidence>
<dbReference type="PIRSF" id="PIRSF006246">
    <property type="entry name" value="Asp_decarbox"/>
    <property type="match status" value="1"/>
</dbReference>
<dbReference type="NCBIfam" id="TIGR00223">
    <property type="entry name" value="panD"/>
    <property type="match status" value="1"/>
</dbReference>
<evidence type="ECO:0000313" key="14">
    <source>
        <dbReference type="EMBL" id="ASQ47182.1"/>
    </source>
</evidence>
<evidence type="ECO:0000256" key="2">
    <source>
        <dbReference type="ARBA" id="ARBA00022655"/>
    </source>
</evidence>
<dbReference type="PANTHER" id="PTHR21012:SF0">
    <property type="entry name" value="ASPARTATE 1-DECARBOXYLASE"/>
    <property type="match status" value="1"/>
</dbReference>
<feature type="binding site" evidence="9 11">
    <location>
        <position position="58"/>
    </location>
    <ligand>
        <name>substrate</name>
    </ligand>
</feature>
<comment type="similarity">
    <text evidence="9">Belongs to the PanD family.</text>
</comment>
<reference evidence="15" key="1">
    <citation type="submission" date="2016-07" db="EMBL/GenBank/DDBJ databases">
        <authorList>
            <person name="Florea S."/>
            <person name="Webb J.S."/>
            <person name="Jaromczyk J."/>
            <person name="Schardl C.L."/>
        </authorList>
    </citation>
    <scope>NUCLEOTIDE SEQUENCE [LARGE SCALE GENOMIC DNA]</scope>
    <source>
        <strain evidence="15">CDC-D5610</strain>
    </source>
</reference>
<evidence type="ECO:0000256" key="10">
    <source>
        <dbReference type="PIRSR" id="PIRSR006246-1"/>
    </source>
</evidence>
<evidence type="ECO:0000256" key="13">
    <source>
        <dbReference type="PIRSR" id="PIRSR006246-5"/>
    </source>
</evidence>
<comment type="PTM">
    <text evidence="9 12">Is synthesized initially as an inactive proenzyme, which is activated by self-cleavage at a specific serine bond to produce a beta-subunit with a hydroxyl group at its C-terminus and an alpha-subunit with a pyruvoyl group at its N-terminus.</text>
</comment>
<keyword evidence="6 9" id="KW-0456">Lyase</keyword>
<protein>
    <recommendedName>
        <fullName evidence="9">Aspartate 1-decarboxylase</fullName>
        <ecNumber evidence="9">4.1.1.11</ecNumber>
    </recommendedName>
    <alternativeName>
        <fullName evidence="9">Aspartate alpha-decarboxylase</fullName>
    </alternativeName>
    <component>
        <recommendedName>
            <fullName evidence="9">Aspartate 1-decarboxylase beta chain</fullName>
        </recommendedName>
    </component>
    <component>
        <recommendedName>
            <fullName evidence="9">Aspartate 1-decarboxylase alpha chain</fullName>
        </recommendedName>
    </component>
</protein>
<dbReference type="KEGG" id="lcd:clem_13245"/>